<dbReference type="Pfam" id="PF13439">
    <property type="entry name" value="Glyco_transf_4"/>
    <property type="match status" value="1"/>
</dbReference>
<dbReference type="EMBL" id="SJPJ01000001">
    <property type="protein sequence ID" value="TWT81150.1"/>
    <property type="molecule type" value="Genomic_DNA"/>
</dbReference>
<feature type="domain" description="Glycosyltransferase subfamily 4-like N-terminal" evidence="3">
    <location>
        <begin position="39"/>
        <end position="217"/>
    </location>
</feature>
<name>A0A5C5Z1U8_9BACT</name>
<dbReference type="GO" id="GO:0009103">
    <property type="term" value="P:lipopolysaccharide biosynthetic process"/>
    <property type="evidence" value="ECO:0007669"/>
    <property type="project" value="TreeGrafter"/>
</dbReference>
<keyword evidence="4" id="KW-0328">Glycosyltransferase</keyword>
<gene>
    <name evidence="4" type="primary">tuaC_2</name>
    <name evidence="4" type="ORF">CA13_25980</name>
</gene>
<dbReference type="EC" id="2.4.-.-" evidence="4"/>
<evidence type="ECO:0000313" key="4">
    <source>
        <dbReference type="EMBL" id="TWT81150.1"/>
    </source>
</evidence>
<dbReference type="InterPro" id="IPR028098">
    <property type="entry name" value="Glyco_trans_4-like_N"/>
</dbReference>
<evidence type="ECO:0000313" key="5">
    <source>
        <dbReference type="Proteomes" id="UP000315010"/>
    </source>
</evidence>
<proteinExistence type="predicted"/>
<keyword evidence="1 4" id="KW-0808">Transferase</keyword>
<dbReference type="PANTHER" id="PTHR46401">
    <property type="entry name" value="GLYCOSYLTRANSFERASE WBBK-RELATED"/>
    <property type="match status" value="1"/>
</dbReference>
<sequence length="420" mass="47243">MPSENVTEERVPDGTPSRRLRVLVFTTSFPSKVQPEFGVHVKERLRILAQTSNIELHIVAPAPYFPPLKTFKRWYAWSQVPNDEIVDGLVVHRPRYPMIPRIGGLVQSKLIYLASLKYIRQLKKRFDFDLIDSHFVYPNGVAAVDLGKRFNRPVVITCRGADIAVYPQQAFVGKRIRQALRSADQLIALSEEMRGRMVQLGADDNRINSIPNGVDLAKFEMLSRDDARKQLDLPLDRPLILSVGYRLELKGFHLLVDALAQVRRTHPHAMCAIVGGQTRWGAPDYLPEIQRRIDQHQLAEHVVIAGTRPQEELKLWYSAANLSCIMSSREGSPNVMMEALACGAPLVSTRVGNVPEVLANPVLGSMIDNRSAEAAAPVLSAALSKQWDRNAIRQFAISHSWVAVASRVREVFDRAIEERE</sequence>
<feature type="domain" description="Glycosyl transferase family 1" evidence="2">
    <location>
        <begin position="224"/>
        <end position="396"/>
    </location>
</feature>
<keyword evidence="5" id="KW-1185">Reference proteome</keyword>
<evidence type="ECO:0000256" key="1">
    <source>
        <dbReference type="ARBA" id="ARBA00022679"/>
    </source>
</evidence>
<dbReference type="AlphaFoldDB" id="A0A5C5Z1U8"/>
<dbReference type="InterPro" id="IPR001296">
    <property type="entry name" value="Glyco_trans_1"/>
</dbReference>
<dbReference type="PANTHER" id="PTHR46401:SF2">
    <property type="entry name" value="GLYCOSYLTRANSFERASE WBBK-RELATED"/>
    <property type="match status" value="1"/>
</dbReference>
<evidence type="ECO:0000259" key="2">
    <source>
        <dbReference type="Pfam" id="PF00534"/>
    </source>
</evidence>
<protein>
    <submittedName>
        <fullName evidence="4">Putative teichuronic acid biosynthesis glycosyltransferase TuaC</fullName>
        <ecNumber evidence="4">2.4.-.-</ecNumber>
    </submittedName>
</protein>
<organism evidence="4 5">
    <name type="scientific">Novipirellula herctigrandis</name>
    <dbReference type="NCBI Taxonomy" id="2527986"/>
    <lineage>
        <taxon>Bacteria</taxon>
        <taxon>Pseudomonadati</taxon>
        <taxon>Planctomycetota</taxon>
        <taxon>Planctomycetia</taxon>
        <taxon>Pirellulales</taxon>
        <taxon>Pirellulaceae</taxon>
        <taxon>Novipirellula</taxon>
    </lineage>
</organism>
<evidence type="ECO:0000259" key="3">
    <source>
        <dbReference type="Pfam" id="PF13439"/>
    </source>
</evidence>
<dbReference type="Gene3D" id="3.40.50.2000">
    <property type="entry name" value="Glycogen Phosphorylase B"/>
    <property type="match status" value="2"/>
</dbReference>
<comment type="caution">
    <text evidence="4">The sequence shown here is derived from an EMBL/GenBank/DDBJ whole genome shotgun (WGS) entry which is preliminary data.</text>
</comment>
<dbReference type="SUPFAM" id="SSF53756">
    <property type="entry name" value="UDP-Glycosyltransferase/glycogen phosphorylase"/>
    <property type="match status" value="1"/>
</dbReference>
<dbReference type="Proteomes" id="UP000315010">
    <property type="component" value="Unassembled WGS sequence"/>
</dbReference>
<reference evidence="4 5" key="1">
    <citation type="submission" date="2019-02" db="EMBL/GenBank/DDBJ databases">
        <title>Deep-cultivation of Planctomycetes and their phenomic and genomic characterization uncovers novel biology.</title>
        <authorList>
            <person name="Wiegand S."/>
            <person name="Jogler M."/>
            <person name="Boedeker C."/>
            <person name="Pinto D."/>
            <person name="Vollmers J."/>
            <person name="Rivas-Marin E."/>
            <person name="Kohn T."/>
            <person name="Peeters S.H."/>
            <person name="Heuer A."/>
            <person name="Rast P."/>
            <person name="Oberbeckmann S."/>
            <person name="Bunk B."/>
            <person name="Jeske O."/>
            <person name="Meyerdierks A."/>
            <person name="Storesund J.E."/>
            <person name="Kallscheuer N."/>
            <person name="Luecker S."/>
            <person name="Lage O.M."/>
            <person name="Pohl T."/>
            <person name="Merkel B.J."/>
            <person name="Hornburger P."/>
            <person name="Mueller R.-W."/>
            <person name="Bruemmer F."/>
            <person name="Labrenz M."/>
            <person name="Spormann A.M."/>
            <person name="Op Den Camp H."/>
            <person name="Overmann J."/>
            <person name="Amann R."/>
            <person name="Jetten M.S.M."/>
            <person name="Mascher T."/>
            <person name="Medema M.H."/>
            <person name="Devos D.P."/>
            <person name="Kaster A.-K."/>
            <person name="Ovreas L."/>
            <person name="Rohde M."/>
            <person name="Galperin M.Y."/>
            <person name="Jogler C."/>
        </authorList>
    </citation>
    <scope>NUCLEOTIDE SEQUENCE [LARGE SCALE GENOMIC DNA]</scope>
    <source>
        <strain evidence="4 5">CA13</strain>
    </source>
</reference>
<dbReference type="Pfam" id="PF00534">
    <property type="entry name" value="Glycos_transf_1"/>
    <property type="match status" value="1"/>
</dbReference>
<dbReference type="GO" id="GO:0016757">
    <property type="term" value="F:glycosyltransferase activity"/>
    <property type="evidence" value="ECO:0007669"/>
    <property type="project" value="UniProtKB-KW"/>
</dbReference>
<accession>A0A5C5Z1U8</accession>